<sequence length="43" mass="5009">MPGIYLWHKHPVILLIKPIFRKGIKRNALILPPTGEPIVVPWR</sequence>
<dbReference type="AlphaFoldDB" id="X1VED1"/>
<dbReference type="EMBL" id="BARW01027562">
    <property type="protein sequence ID" value="GAJ16087.1"/>
    <property type="molecule type" value="Genomic_DNA"/>
</dbReference>
<comment type="caution">
    <text evidence="1">The sequence shown here is derived from an EMBL/GenBank/DDBJ whole genome shotgun (WGS) entry which is preliminary data.</text>
</comment>
<protein>
    <submittedName>
        <fullName evidence="1">Uncharacterized protein</fullName>
    </submittedName>
</protein>
<gene>
    <name evidence="1" type="ORF">S12H4_44693</name>
</gene>
<accession>X1VED1</accession>
<evidence type="ECO:0000313" key="1">
    <source>
        <dbReference type="EMBL" id="GAJ16087.1"/>
    </source>
</evidence>
<proteinExistence type="predicted"/>
<feature type="non-terminal residue" evidence="1">
    <location>
        <position position="43"/>
    </location>
</feature>
<reference evidence="1" key="1">
    <citation type="journal article" date="2014" name="Front. Microbiol.">
        <title>High frequency of phylogenetically diverse reductive dehalogenase-homologous genes in deep subseafloor sedimentary metagenomes.</title>
        <authorList>
            <person name="Kawai M."/>
            <person name="Futagami T."/>
            <person name="Toyoda A."/>
            <person name="Takaki Y."/>
            <person name="Nishi S."/>
            <person name="Hori S."/>
            <person name="Arai W."/>
            <person name="Tsubouchi T."/>
            <person name="Morono Y."/>
            <person name="Uchiyama I."/>
            <person name="Ito T."/>
            <person name="Fujiyama A."/>
            <person name="Inagaki F."/>
            <person name="Takami H."/>
        </authorList>
    </citation>
    <scope>NUCLEOTIDE SEQUENCE</scope>
    <source>
        <strain evidence="1">Expedition CK06-06</strain>
    </source>
</reference>
<organism evidence="1">
    <name type="scientific">marine sediment metagenome</name>
    <dbReference type="NCBI Taxonomy" id="412755"/>
    <lineage>
        <taxon>unclassified sequences</taxon>
        <taxon>metagenomes</taxon>
        <taxon>ecological metagenomes</taxon>
    </lineage>
</organism>
<name>X1VED1_9ZZZZ</name>